<dbReference type="Pfam" id="PF12038">
    <property type="entry name" value="QTMAN_N"/>
    <property type="match status" value="1"/>
</dbReference>
<evidence type="ECO:0000313" key="10">
    <source>
        <dbReference type="Proteomes" id="UP000694844"/>
    </source>
</evidence>
<gene>
    <name evidence="11" type="primary">LOC111124480</name>
</gene>
<evidence type="ECO:0000259" key="8">
    <source>
        <dbReference type="Pfam" id="PF00534"/>
    </source>
</evidence>
<accession>A0A8B8D4N3</accession>
<dbReference type="OrthoDB" id="10032790at2759"/>
<keyword evidence="10" id="KW-1185">Reference proteome</keyword>
<dbReference type="Proteomes" id="UP000694844">
    <property type="component" value="Chromosome 1"/>
</dbReference>
<protein>
    <recommendedName>
        <fullName evidence="5">tRNA-queuosine alpha-mannosyltransferase</fullName>
        <ecNumber evidence="4">2.4.1.110</ecNumber>
    </recommendedName>
</protein>
<evidence type="ECO:0000256" key="2">
    <source>
        <dbReference type="ARBA" id="ARBA00022676"/>
    </source>
</evidence>
<feature type="compositionally biased region" description="Polar residues" evidence="7">
    <location>
        <begin position="217"/>
        <end position="257"/>
    </location>
</feature>
<evidence type="ECO:0000256" key="1">
    <source>
        <dbReference type="ARBA" id="ARBA00009481"/>
    </source>
</evidence>
<evidence type="ECO:0000259" key="9">
    <source>
        <dbReference type="Pfam" id="PF12038"/>
    </source>
</evidence>
<evidence type="ECO:0000313" key="11">
    <source>
        <dbReference type="RefSeq" id="XP_022323102.1"/>
    </source>
</evidence>
<evidence type="ECO:0000256" key="7">
    <source>
        <dbReference type="SAM" id="MobiDB-lite"/>
    </source>
</evidence>
<dbReference type="AlphaFoldDB" id="A0A8B8D4N3"/>
<dbReference type="RefSeq" id="XP_022323102.1">
    <property type="nucleotide sequence ID" value="XM_022467394.1"/>
</dbReference>
<comment type="similarity">
    <text evidence="1">Belongs to the glycosyltransferase group 1 family. Glycosyltransferase 4 subfamily.</text>
</comment>
<dbReference type="CDD" id="cd01635">
    <property type="entry name" value="Glycosyltransferase_GTB-type"/>
    <property type="match status" value="1"/>
</dbReference>
<dbReference type="KEGG" id="cvn:111124480"/>
<sequence length="490" mass="55743">MKIEKRLMMSECTAGEARYLLIEPFYGGSHKQLIDLIHKAIPKCYLVTMTAKKWHWRSRVAALYLAQTIPFSSEYKVLFCSSVLNLAELVALRPDLAPLKKVIYFHENQLVYPVREKKDRDIQHGYNQILSSLVADAVVFNSHYNMESFLSSINHFLHMIPDCRPKNLPAQIKPKCRVIYFPLQDQAKLQKERVSTCENQESGVPGTLRSNQDESSDTIPANQNTSVDSLSNKNYSLGRISSNQTTSKGKVMCNQTEASEEFSSDENSELRSLDSTTKKLHNSPRRTQPEPAAGSIPCSATDGGGTGIVSADKEATQCSKPLHIVWAHRWEHDKDPESFFEVVLRLHTEGCRFHLSVLGEQFTENLGVFETSRPLLEDHILHWGYLPSKAQFLAVLQDADVAVSTALHEFFGVSMLEAVQQGCYPLCPNRLVYPEIYPKQCLYNTSNQLFKMLRRFCCHPELVRKQTAKVDISQFSWEARREEFLGLFEV</sequence>
<evidence type="ECO:0000256" key="6">
    <source>
        <dbReference type="ARBA" id="ARBA00048439"/>
    </source>
</evidence>
<dbReference type="SUPFAM" id="SSF53756">
    <property type="entry name" value="UDP-Glycosyltransferase/glycogen phosphorylase"/>
    <property type="match status" value="1"/>
</dbReference>
<dbReference type="InterPro" id="IPR022701">
    <property type="entry name" value="QTMAN_N"/>
</dbReference>
<dbReference type="EC" id="2.4.1.110" evidence="4"/>
<dbReference type="Pfam" id="PF00534">
    <property type="entry name" value="Glycos_transf_1"/>
    <property type="match status" value="1"/>
</dbReference>
<dbReference type="GO" id="GO:0016438">
    <property type="term" value="F:tRNA-queuosine(34) beta-mannosyltransferase activity"/>
    <property type="evidence" value="ECO:0007669"/>
    <property type="project" value="UniProtKB-EC"/>
</dbReference>
<keyword evidence="3" id="KW-0808">Transferase</keyword>
<dbReference type="PANTHER" id="PTHR13615:SF3">
    <property type="entry name" value="GLYCOSYLTRANSFERASE-LIKE DOMAIN-CONTAINING PROTEIN 1"/>
    <property type="match status" value="1"/>
</dbReference>
<dbReference type="InterPro" id="IPR051862">
    <property type="entry name" value="GT-like_domain_containing_1"/>
</dbReference>
<comment type="catalytic activity">
    <reaction evidence="6">
        <text>queuosine(34) in tRNA(Asp) + GDP-alpha-D-mannose = O-4''-alpha-D-mannosylqueuosine(34) in tRNA(Asp) + GDP + H(+)</text>
        <dbReference type="Rhea" id="RHEA:12885"/>
        <dbReference type="Rhea" id="RHEA-COMP:18572"/>
        <dbReference type="Rhea" id="RHEA-COMP:18581"/>
        <dbReference type="ChEBI" id="CHEBI:15378"/>
        <dbReference type="ChEBI" id="CHEBI:57527"/>
        <dbReference type="ChEBI" id="CHEBI:58189"/>
        <dbReference type="ChEBI" id="CHEBI:194431"/>
        <dbReference type="ChEBI" id="CHEBI:194442"/>
        <dbReference type="EC" id="2.4.1.110"/>
    </reaction>
    <physiologicalReaction direction="left-to-right" evidence="6">
        <dbReference type="Rhea" id="RHEA:12886"/>
    </physiologicalReaction>
</comment>
<organism evidence="10 11">
    <name type="scientific">Crassostrea virginica</name>
    <name type="common">Eastern oyster</name>
    <dbReference type="NCBI Taxonomy" id="6565"/>
    <lineage>
        <taxon>Eukaryota</taxon>
        <taxon>Metazoa</taxon>
        <taxon>Spiralia</taxon>
        <taxon>Lophotrochozoa</taxon>
        <taxon>Mollusca</taxon>
        <taxon>Bivalvia</taxon>
        <taxon>Autobranchia</taxon>
        <taxon>Pteriomorphia</taxon>
        <taxon>Ostreida</taxon>
        <taxon>Ostreoidea</taxon>
        <taxon>Ostreidae</taxon>
        <taxon>Crassostrea</taxon>
    </lineage>
</organism>
<dbReference type="GeneID" id="111124480"/>
<evidence type="ECO:0000256" key="4">
    <source>
        <dbReference type="ARBA" id="ARBA00044517"/>
    </source>
</evidence>
<evidence type="ECO:0000256" key="3">
    <source>
        <dbReference type="ARBA" id="ARBA00022679"/>
    </source>
</evidence>
<reference evidence="11" key="2">
    <citation type="submission" date="2025-08" db="UniProtKB">
        <authorList>
            <consortium name="RefSeq"/>
        </authorList>
    </citation>
    <scope>IDENTIFICATION</scope>
    <source>
        <tissue evidence="11">Whole sample</tissue>
    </source>
</reference>
<reference evidence="10" key="1">
    <citation type="submission" date="2024-06" db="UniProtKB">
        <authorList>
            <consortium name="RefSeq"/>
        </authorList>
    </citation>
    <scope>NUCLEOTIDE SEQUENCE [LARGE SCALE GENOMIC DNA]</scope>
</reference>
<feature type="region of interest" description="Disordered" evidence="7">
    <location>
        <begin position="192"/>
        <end position="310"/>
    </location>
</feature>
<evidence type="ECO:0000256" key="5">
    <source>
        <dbReference type="ARBA" id="ARBA00044539"/>
    </source>
</evidence>
<dbReference type="InterPro" id="IPR001296">
    <property type="entry name" value="Glyco_trans_1"/>
</dbReference>
<proteinExistence type="inferred from homology"/>
<keyword evidence="2" id="KW-0328">Glycosyltransferase</keyword>
<feature type="compositionally biased region" description="Acidic residues" evidence="7">
    <location>
        <begin position="258"/>
        <end position="267"/>
    </location>
</feature>
<dbReference type="PANTHER" id="PTHR13615">
    <property type="entry name" value="GLYCOSYLTRANSFERASE-LIKE 1"/>
    <property type="match status" value="1"/>
</dbReference>
<name>A0A8B8D4N3_CRAVI</name>
<dbReference type="Gene3D" id="3.40.50.2000">
    <property type="entry name" value="Glycogen Phosphorylase B"/>
    <property type="match status" value="1"/>
</dbReference>
<feature type="domain" description="tRNA-queuosine alpha-mannosyltransferase N-terminal" evidence="9">
    <location>
        <begin position="19"/>
        <end position="183"/>
    </location>
</feature>
<feature type="domain" description="Glycosyl transferase family 1" evidence="8">
    <location>
        <begin position="320"/>
        <end position="436"/>
    </location>
</feature>